<proteinExistence type="predicted"/>
<evidence type="ECO:0000313" key="1">
    <source>
        <dbReference type="EMBL" id="MFG6490581.1"/>
    </source>
</evidence>
<comment type="caution">
    <text evidence="1">The sequence shown here is derived from an EMBL/GenBank/DDBJ whole genome shotgun (WGS) entry which is preliminary data.</text>
</comment>
<dbReference type="EMBL" id="JBIGIC010000031">
    <property type="protein sequence ID" value="MFG6490581.1"/>
    <property type="molecule type" value="Genomic_DNA"/>
</dbReference>
<gene>
    <name evidence="1" type="ORF">ACG04R_28215</name>
</gene>
<name>A0ABW7HL32_9BURK</name>
<evidence type="ECO:0000313" key="2">
    <source>
        <dbReference type="Proteomes" id="UP001606134"/>
    </source>
</evidence>
<sequence>MDMFDDMGSVLATGPTPFLIEERDPPGPQAGLEWLLPTMAIVFIGKSYFDGFFKEAGKDHYTLLKKGLSTLYGRLVGLGAPALTVVSTAGKRSDNDYSLLFSLMAEADDGLRFKLLIQKSASEEEYAATVSAFLEFLDAFHAKTLGPAQLDELRSVRHVGRTVLLAYSADLKRVTVVDPLPPKVHQ</sequence>
<keyword evidence="2" id="KW-1185">Reference proteome</keyword>
<protein>
    <submittedName>
        <fullName evidence="1">Uncharacterized protein</fullName>
    </submittedName>
</protein>
<dbReference type="Proteomes" id="UP001606134">
    <property type="component" value="Unassembled WGS sequence"/>
</dbReference>
<reference evidence="1 2" key="1">
    <citation type="submission" date="2024-08" db="EMBL/GenBank/DDBJ databases">
        <authorList>
            <person name="Lu H."/>
        </authorList>
    </citation>
    <scope>NUCLEOTIDE SEQUENCE [LARGE SCALE GENOMIC DNA]</scope>
    <source>
        <strain evidence="1 2">BYS78W</strain>
    </source>
</reference>
<accession>A0ABW7HL32</accession>
<organism evidence="1 2">
    <name type="scientific">Pelomonas candidula</name>
    <dbReference type="NCBI Taxonomy" id="3299025"/>
    <lineage>
        <taxon>Bacteria</taxon>
        <taxon>Pseudomonadati</taxon>
        <taxon>Pseudomonadota</taxon>
        <taxon>Betaproteobacteria</taxon>
        <taxon>Burkholderiales</taxon>
        <taxon>Sphaerotilaceae</taxon>
        <taxon>Roseateles</taxon>
    </lineage>
</organism>
<dbReference type="RefSeq" id="WP_394418092.1">
    <property type="nucleotide sequence ID" value="NZ_JBIGIC010000031.1"/>
</dbReference>